<dbReference type="InterPro" id="IPR009818">
    <property type="entry name" value="PAM2_motif"/>
</dbReference>
<dbReference type="InterPro" id="IPR035979">
    <property type="entry name" value="RBD_domain_sf"/>
</dbReference>
<evidence type="ECO:0000259" key="3">
    <source>
        <dbReference type="PROSITE" id="PS50102"/>
    </source>
</evidence>
<protein>
    <recommendedName>
        <fullName evidence="3">RRM domain-containing protein</fullName>
    </recommendedName>
</protein>
<evidence type="ECO:0000313" key="5">
    <source>
        <dbReference type="Proteomes" id="UP001085076"/>
    </source>
</evidence>
<name>A0A9D5D634_9LILI</name>
<dbReference type="PANTHER" id="PTHR32343">
    <property type="entry name" value="SERINE/ARGININE-RICH SPLICING FACTOR"/>
    <property type="match status" value="1"/>
</dbReference>
<sequence length="325" mass="36172">MEQQQQQQQVRERPRVISNLNPLAKEFVPSWAVARTLSADAPVFVLGSGRPMDVHGGTNQVAGNMNRNDQEARRVRMHGTQQAQRRRDMYQRQWISQAELADSIRRTIYISDIDQHVTEEELARLFGRCGLINDCRVCAEPGSVLHFAFIEFHSESAVPLAKELSGVVLGSLPIWVAHSRTAILPVNPSFLPRGVNERCMVRRTVYCSNIDKKVSEYELKGFFESQCGKISRMRLLGDRDHPTRIAFVEFVEAAGAHAALSRSGTLVGTFPISVFFYDDVEIDVVEDDMEGLVIVVGVNEGVEEGDLMGGGGALEEKDGGGEKRE</sequence>
<dbReference type="SMART" id="SM00360">
    <property type="entry name" value="RRM"/>
    <property type="match status" value="2"/>
</dbReference>
<feature type="domain" description="RRM" evidence="3">
    <location>
        <begin position="106"/>
        <end position="181"/>
    </location>
</feature>
<keyword evidence="1" id="KW-0694">RNA-binding</keyword>
<dbReference type="EMBL" id="JAGGNH010000001">
    <property type="protein sequence ID" value="KAJ0986016.1"/>
    <property type="molecule type" value="Genomic_DNA"/>
</dbReference>
<dbReference type="Proteomes" id="UP001085076">
    <property type="component" value="Miscellaneous, Linkage group lg01"/>
</dbReference>
<reference evidence="4" key="1">
    <citation type="submission" date="2021-03" db="EMBL/GenBank/DDBJ databases">
        <authorList>
            <person name="Li Z."/>
            <person name="Yang C."/>
        </authorList>
    </citation>
    <scope>NUCLEOTIDE SEQUENCE</scope>
    <source>
        <strain evidence="4">Dzin_1.0</strain>
        <tissue evidence="4">Leaf</tissue>
    </source>
</reference>
<dbReference type="AlphaFoldDB" id="A0A9D5D634"/>
<dbReference type="InterPro" id="IPR012677">
    <property type="entry name" value="Nucleotide-bd_a/b_plait_sf"/>
</dbReference>
<reference evidence="4" key="2">
    <citation type="journal article" date="2022" name="Hortic Res">
        <title>The genome of Dioscorea zingiberensis sheds light on the biosynthesis, origin and evolution of the medicinally important diosgenin saponins.</title>
        <authorList>
            <person name="Li Y."/>
            <person name="Tan C."/>
            <person name="Li Z."/>
            <person name="Guo J."/>
            <person name="Li S."/>
            <person name="Chen X."/>
            <person name="Wang C."/>
            <person name="Dai X."/>
            <person name="Yang H."/>
            <person name="Song W."/>
            <person name="Hou L."/>
            <person name="Xu J."/>
            <person name="Tong Z."/>
            <person name="Xu A."/>
            <person name="Yuan X."/>
            <person name="Wang W."/>
            <person name="Yang Q."/>
            <person name="Chen L."/>
            <person name="Sun Z."/>
            <person name="Wang K."/>
            <person name="Pan B."/>
            <person name="Chen J."/>
            <person name="Bao Y."/>
            <person name="Liu F."/>
            <person name="Qi X."/>
            <person name="Gang D.R."/>
            <person name="Wen J."/>
            <person name="Li J."/>
        </authorList>
    </citation>
    <scope>NUCLEOTIDE SEQUENCE</scope>
    <source>
        <strain evidence="4">Dzin_1.0</strain>
    </source>
</reference>
<evidence type="ECO:0000256" key="2">
    <source>
        <dbReference type="SAM" id="MobiDB-lite"/>
    </source>
</evidence>
<comment type="caution">
    <text evidence="4">The sequence shown here is derived from an EMBL/GenBank/DDBJ whole genome shotgun (WGS) entry which is preliminary data.</text>
</comment>
<evidence type="ECO:0000256" key="1">
    <source>
        <dbReference type="PROSITE-ProRule" id="PRU00176"/>
    </source>
</evidence>
<dbReference type="Pfam" id="PF00076">
    <property type="entry name" value="RRM_1"/>
    <property type="match status" value="2"/>
</dbReference>
<feature type="compositionally biased region" description="Basic and acidic residues" evidence="2">
    <location>
        <begin position="314"/>
        <end position="325"/>
    </location>
</feature>
<gene>
    <name evidence="4" type="ORF">J5N97_004372</name>
</gene>
<dbReference type="InterPro" id="IPR000504">
    <property type="entry name" value="RRM_dom"/>
</dbReference>
<keyword evidence="5" id="KW-1185">Reference proteome</keyword>
<feature type="region of interest" description="Disordered" evidence="2">
    <location>
        <begin position="306"/>
        <end position="325"/>
    </location>
</feature>
<dbReference type="SUPFAM" id="SSF54928">
    <property type="entry name" value="RNA-binding domain, RBD"/>
    <property type="match status" value="2"/>
</dbReference>
<dbReference type="Pfam" id="PF07145">
    <property type="entry name" value="PAM2"/>
    <property type="match status" value="1"/>
</dbReference>
<organism evidence="4 5">
    <name type="scientific">Dioscorea zingiberensis</name>
    <dbReference type="NCBI Taxonomy" id="325984"/>
    <lineage>
        <taxon>Eukaryota</taxon>
        <taxon>Viridiplantae</taxon>
        <taxon>Streptophyta</taxon>
        <taxon>Embryophyta</taxon>
        <taxon>Tracheophyta</taxon>
        <taxon>Spermatophyta</taxon>
        <taxon>Magnoliopsida</taxon>
        <taxon>Liliopsida</taxon>
        <taxon>Dioscoreales</taxon>
        <taxon>Dioscoreaceae</taxon>
        <taxon>Dioscorea</taxon>
    </lineage>
</organism>
<dbReference type="PANTHER" id="PTHR32343:SF22">
    <property type="entry name" value="LD29830P"/>
    <property type="match status" value="1"/>
</dbReference>
<dbReference type="Gene3D" id="3.30.70.330">
    <property type="match status" value="2"/>
</dbReference>
<feature type="domain" description="RRM" evidence="3">
    <location>
        <begin position="203"/>
        <end position="279"/>
    </location>
</feature>
<evidence type="ECO:0000313" key="4">
    <source>
        <dbReference type="EMBL" id="KAJ0986016.1"/>
    </source>
</evidence>
<dbReference type="OrthoDB" id="7763451at2759"/>
<proteinExistence type="predicted"/>
<dbReference type="GO" id="GO:0003723">
    <property type="term" value="F:RNA binding"/>
    <property type="evidence" value="ECO:0007669"/>
    <property type="project" value="UniProtKB-UniRule"/>
</dbReference>
<accession>A0A9D5D634</accession>
<dbReference type="PROSITE" id="PS50102">
    <property type="entry name" value="RRM"/>
    <property type="match status" value="2"/>
</dbReference>